<dbReference type="Gene3D" id="3.55.50.30">
    <property type="match status" value="1"/>
</dbReference>
<dbReference type="InterPro" id="IPR006860">
    <property type="entry name" value="FecR"/>
</dbReference>
<dbReference type="Gene3D" id="2.60.120.1440">
    <property type="match status" value="1"/>
</dbReference>
<name>A0A840TDW9_9BACT</name>
<dbReference type="Pfam" id="PF16344">
    <property type="entry name" value="FecR_C"/>
    <property type="match status" value="1"/>
</dbReference>
<gene>
    <name evidence="4" type="ORF">HNQ92_000437</name>
</gene>
<evidence type="ECO:0000259" key="2">
    <source>
        <dbReference type="Pfam" id="PF04773"/>
    </source>
</evidence>
<dbReference type="RefSeq" id="WP_184170226.1">
    <property type="nucleotide sequence ID" value="NZ_JACHGF010000001.1"/>
</dbReference>
<accession>A0A840TDW9</accession>
<dbReference type="InterPro" id="IPR032508">
    <property type="entry name" value="FecR_C"/>
</dbReference>
<dbReference type="AlphaFoldDB" id="A0A840TDW9"/>
<dbReference type="PANTHER" id="PTHR30273">
    <property type="entry name" value="PERIPLASMIC SIGNAL SENSOR AND SIGMA FACTOR ACTIVATOR FECR-RELATED"/>
    <property type="match status" value="1"/>
</dbReference>
<keyword evidence="1" id="KW-0472">Membrane</keyword>
<dbReference type="InterPro" id="IPR012373">
    <property type="entry name" value="Ferrdict_sens_TM"/>
</dbReference>
<dbReference type="Proteomes" id="UP000557307">
    <property type="component" value="Unassembled WGS sequence"/>
</dbReference>
<feature type="domain" description="FecR protein" evidence="2">
    <location>
        <begin position="128"/>
        <end position="218"/>
    </location>
</feature>
<evidence type="ECO:0000259" key="3">
    <source>
        <dbReference type="Pfam" id="PF16344"/>
    </source>
</evidence>
<comment type="caution">
    <text evidence="4">The sequence shown here is derived from an EMBL/GenBank/DDBJ whole genome shotgun (WGS) entry which is preliminary data.</text>
</comment>
<proteinExistence type="predicted"/>
<dbReference type="PIRSF" id="PIRSF018266">
    <property type="entry name" value="FecR"/>
    <property type="match status" value="1"/>
</dbReference>
<sequence length="349" mass="39210">MDAYKDLLKKYLEGTCTDQEKALLDDWYRSLEAGLPPADSETEQAALIRQKWQALVQENELLADFPSPAPLRPWWYRSPTRWAAAAVVLLGVGMGWFWLRSPSAFSTLPVALQPWLPSTDSLREETNATNDNAQIVLSDGSTVTLAPRSHIRYADSFGQTERKVYLTGEAFFEVTKNPDKPFFVYANDVVTKVLGTSFRVNAREKGGKVVVTVKTGKVTVFSNELLTNNLRNQDPETTGVVLTPNQQVVYLSQEKRLIKSLIDKPDILIPEERLRMFTFENAPISELFEAIEIAYGVDIVYDEELMKNCSITTSLDGESLHNILEILSKLMNASYKTIDAQIVFQGQGC</sequence>
<feature type="domain" description="Protein FecR C-terminal" evidence="3">
    <location>
        <begin position="277"/>
        <end position="342"/>
    </location>
</feature>
<evidence type="ECO:0000313" key="5">
    <source>
        <dbReference type="Proteomes" id="UP000557307"/>
    </source>
</evidence>
<keyword evidence="5" id="KW-1185">Reference proteome</keyword>
<protein>
    <submittedName>
        <fullName evidence="4">Ferric-dicitrate binding protein FerR (Iron transport regulator)</fullName>
    </submittedName>
</protein>
<reference evidence="4 5" key="1">
    <citation type="submission" date="2020-08" db="EMBL/GenBank/DDBJ databases">
        <title>Genomic Encyclopedia of Type Strains, Phase IV (KMG-IV): sequencing the most valuable type-strain genomes for metagenomic binning, comparative biology and taxonomic classification.</title>
        <authorList>
            <person name="Goeker M."/>
        </authorList>
    </citation>
    <scope>NUCLEOTIDE SEQUENCE [LARGE SCALE GENOMIC DNA]</scope>
    <source>
        <strain evidence="4 5">DSM 105074</strain>
    </source>
</reference>
<evidence type="ECO:0000313" key="4">
    <source>
        <dbReference type="EMBL" id="MBB5282316.1"/>
    </source>
</evidence>
<keyword evidence="1" id="KW-1133">Transmembrane helix</keyword>
<dbReference type="Pfam" id="PF04773">
    <property type="entry name" value="FecR"/>
    <property type="match status" value="1"/>
</dbReference>
<organism evidence="4 5">
    <name type="scientific">Rhabdobacter roseus</name>
    <dbReference type="NCBI Taxonomy" id="1655419"/>
    <lineage>
        <taxon>Bacteria</taxon>
        <taxon>Pseudomonadati</taxon>
        <taxon>Bacteroidota</taxon>
        <taxon>Cytophagia</taxon>
        <taxon>Cytophagales</taxon>
        <taxon>Cytophagaceae</taxon>
        <taxon>Rhabdobacter</taxon>
    </lineage>
</organism>
<dbReference type="PANTHER" id="PTHR30273:SF2">
    <property type="entry name" value="PROTEIN FECR"/>
    <property type="match status" value="1"/>
</dbReference>
<evidence type="ECO:0000256" key="1">
    <source>
        <dbReference type="SAM" id="Phobius"/>
    </source>
</evidence>
<feature type="transmembrane region" description="Helical" evidence="1">
    <location>
        <begin position="82"/>
        <end position="99"/>
    </location>
</feature>
<dbReference type="GO" id="GO:0016989">
    <property type="term" value="F:sigma factor antagonist activity"/>
    <property type="evidence" value="ECO:0007669"/>
    <property type="project" value="TreeGrafter"/>
</dbReference>
<dbReference type="EMBL" id="JACHGF010000001">
    <property type="protein sequence ID" value="MBB5282316.1"/>
    <property type="molecule type" value="Genomic_DNA"/>
</dbReference>
<keyword evidence="1" id="KW-0812">Transmembrane</keyword>